<feature type="coiled-coil region" evidence="4">
    <location>
        <begin position="1"/>
        <end position="56"/>
    </location>
</feature>
<dbReference type="Gene3D" id="1.10.357.70">
    <property type="entry name" value="Exocyst complex component Sec6, C-terminal domain"/>
    <property type="match status" value="1"/>
</dbReference>
<evidence type="ECO:0000313" key="6">
    <source>
        <dbReference type="Proteomes" id="UP001154078"/>
    </source>
</evidence>
<dbReference type="InterPro" id="IPR042532">
    <property type="entry name" value="EXOC3/Sec6_C"/>
</dbReference>
<evidence type="ECO:0000256" key="1">
    <source>
        <dbReference type="ARBA" id="ARBA00009447"/>
    </source>
</evidence>
<sequence length="741" mass="87038">MAEKKLNMKEAEASAKEKATRQVITMFQRPGQIEKIEQYKRRVARQKASFEALSKSASQKQIDGVRKALTMLKKCSETVKEINGSVQGLNKLFDVVPVLYNSLNEVRDENMRHSQYVTAIENHKHIFTMPASVEKTKQWINEAKLLHTHQSLRDLETSRDDLLFELHKLPNQSVHDKSMLKAYFSEVEVLSQLLEKQMRIILSRTLNTVRKDPSIIVTVLRIIKREEEFDQDSVKREKQTGFISPGRPKKWKKMLFEILEKSVATRIEGTQVDERDDNKLWLIRYLELIRLLIVEDLRVVKHLCVPCFPPEYEIMKKYIDMYHNSLSRHLQEIIQNGLEGNEYVTILSWINQTYKSRDLLGHPDLSEDTKNLGPLLPKAVVDRLEKDYLTNIDRNYGEWMQNTLTSEMNEWSSVEELNLDSYSRQPAPLIIFQMIDQNLQVTKTMRVELTLSVLSLSIDHLIKFSESYKTSIIDFKNRYFADRKQVPYFTQNMILIINNCHQFIKLGSELEKHYSENLDITDVPEKIRSMERHFLDLRNESCAYLLQEVSTDLEEYYNELFTPNWLKTQDAAIDTIHLTLVDYFKDYQHLVDENYKYIAETAKNTVAKRYLTCLLSKRLTVKTFEECRRVADKIKHETNKLSQLFVNLCKITDEKDNPFKCIFMLCEIISSDGDMVSFELHRAVEQYPDISEDHLLRLLNFRGDIPRADIKDKIQAVEKPKGHYRSTIFSTIVFQKQIISF</sequence>
<name>A0A9P0BFN1_BRAAE</name>
<dbReference type="PANTHER" id="PTHR21292:SF1">
    <property type="entry name" value="EXOCYST COMPLEX COMPONENT 3"/>
    <property type="match status" value="1"/>
</dbReference>
<evidence type="ECO:0000313" key="5">
    <source>
        <dbReference type="EMBL" id="CAH0561855.1"/>
    </source>
</evidence>
<comment type="similarity">
    <text evidence="1">Belongs to the SEC6 family.</text>
</comment>
<keyword evidence="3" id="KW-0268">Exocytosis</keyword>
<dbReference type="AlphaFoldDB" id="A0A9P0BFN1"/>
<dbReference type="PANTHER" id="PTHR21292">
    <property type="entry name" value="EXOCYST COMPLEX COMPONENT SEC6-RELATED"/>
    <property type="match status" value="1"/>
</dbReference>
<reference evidence="5" key="1">
    <citation type="submission" date="2021-12" db="EMBL/GenBank/DDBJ databases">
        <authorList>
            <person name="King R."/>
        </authorList>
    </citation>
    <scope>NUCLEOTIDE SEQUENCE</scope>
</reference>
<evidence type="ECO:0000256" key="2">
    <source>
        <dbReference type="ARBA" id="ARBA00022448"/>
    </source>
</evidence>
<dbReference type="EMBL" id="OV121139">
    <property type="protein sequence ID" value="CAH0561855.1"/>
    <property type="molecule type" value="Genomic_DNA"/>
</dbReference>
<protein>
    <recommendedName>
        <fullName evidence="7">Exocyst complex component 3</fullName>
    </recommendedName>
</protein>
<keyword evidence="4" id="KW-0175">Coiled coil</keyword>
<dbReference type="InterPro" id="IPR010326">
    <property type="entry name" value="EXOC3/Sec6"/>
</dbReference>
<organism evidence="5 6">
    <name type="scientific">Brassicogethes aeneus</name>
    <name type="common">Rape pollen beetle</name>
    <name type="synonym">Meligethes aeneus</name>
    <dbReference type="NCBI Taxonomy" id="1431903"/>
    <lineage>
        <taxon>Eukaryota</taxon>
        <taxon>Metazoa</taxon>
        <taxon>Ecdysozoa</taxon>
        <taxon>Arthropoda</taxon>
        <taxon>Hexapoda</taxon>
        <taxon>Insecta</taxon>
        <taxon>Pterygota</taxon>
        <taxon>Neoptera</taxon>
        <taxon>Endopterygota</taxon>
        <taxon>Coleoptera</taxon>
        <taxon>Polyphaga</taxon>
        <taxon>Cucujiformia</taxon>
        <taxon>Nitidulidae</taxon>
        <taxon>Meligethinae</taxon>
        <taxon>Brassicogethes</taxon>
    </lineage>
</organism>
<dbReference type="Gene3D" id="1.10.357.50">
    <property type="match status" value="1"/>
</dbReference>
<evidence type="ECO:0000256" key="4">
    <source>
        <dbReference type="SAM" id="Coils"/>
    </source>
</evidence>
<dbReference type="GO" id="GO:0000149">
    <property type="term" value="F:SNARE binding"/>
    <property type="evidence" value="ECO:0007669"/>
    <property type="project" value="TreeGrafter"/>
</dbReference>
<evidence type="ECO:0000256" key="3">
    <source>
        <dbReference type="ARBA" id="ARBA00022483"/>
    </source>
</evidence>
<keyword evidence="6" id="KW-1185">Reference proteome</keyword>
<dbReference type="GO" id="GO:0051601">
    <property type="term" value="P:exocyst localization"/>
    <property type="evidence" value="ECO:0007669"/>
    <property type="project" value="TreeGrafter"/>
</dbReference>
<gene>
    <name evidence="5" type="ORF">MELIAE_LOCUS11155</name>
</gene>
<dbReference type="Pfam" id="PF06046">
    <property type="entry name" value="Sec6"/>
    <property type="match status" value="1"/>
</dbReference>
<dbReference type="GO" id="GO:0006887">
    <property type="term" value="P:exocytosis"/>
    <property type="evidence" value="ECO:0007669"/>
    <property type="project" value="UniProtKB-KW"/>
</dbReference>
<dbReference type="GO" id="GO:0000145">
    <property type="term" value="C:exocyst"/>
    <property type="evidence" value="ECO:0007669"/>
    <property type="project" value="InterPro"/>
</dbReference>
<dbReference type="Proteomes" id="UP001154078">
    <property type="component" value="Chromosome 8"/>
</dbReference>
<accession>A0A9P0BFN1</accession>
<proteinExistence type="inferred from homology"/>
<dbReference type="OrthoDB" id="10047020at2759"/>
<keyword evidence="2" id="KW-0813">Transport</keyword>
<evidence type="ECO:0008006" key="7">
    <source>
        <dbReference type="Google" id="ProtNLM"/>
    </source>
</evidence>